<dbReference type="InterPro" id="IPR012902">
    <property type="entry name" value="N_methyl_site"/>
</dbReference>
<comment type="caution">
    <text evidence="1">The sequence shown here is derived from an EMBL/GenBank/DDBJ whole genome shotgun (WGS) entry which is preliminary data.</text>
</comment>
<gene>
    <name evidence="1" type="ORF">SAMN05216600_107181</name>
</gene>
<name>A0ABY1BDF8_9PSED</name>
<sequence length="195" mass="22249">MNSRQRGLTLIELMVAMALTVVLGLLLAALVNSWLQVRERLVTAERPSVLSFCLALESRFDGISLRQLYEQRLPLPLAWLDWQASLHQLQWTALSAWPPSAGTTRLQRQRLRYQPDTQQLALYSSDDLYATGTPRWVLREALAPVAQVQLSFRQGQRWLAYPSQIAAQPNLGVRIDFQYQGEPYVCTFALPDLRP</sequence>
<reference evidence="1 2" key="1">
    <citation type="submission" date="2016-10" db="EMBL/GenBank/DDBJ databases">
        <authorList>
            <person name="Varghese N."/>
            <person name="Submissions S."/>
        </authorList>
    </citation>
    <scope>NUCLEOTIDE SEQUENCE [LARGE SCALE GENOMIC DNA]</scope>
    <source>
        <strain evidence="1 2">CIP 109853</strain>
    </source>
</reference>
<dbReference type="RefSeq" id="WP_069520109.1">
    <property type="nucleotide sequence ID" value="NZ_FOFP01000007.1"/>
</dbReference>
<dbReference type="EMBL" id="FOFP01000007">
    <property type="protein sequence ID" value="SEQ59615.1"/>
    <property type="molecule type" value="Genomic_DNA"/>
</dbReference>
<proteinExistence type="predicted"/>
<keyword evidence="2" id="KW-1185">Reference proteome</keyword>
<dbReference type="NCBIfam" id="TIGR02532">
    <property type="entry name" value="IV_pilin_GFxxxE"/>
    <property type="match status" value="1"/>
</dbReference>
<evidence type="ECO:0000313" key="2">
    <source>
        <dbReference type="Proteomes" id="UP000198512"/>
    </source>
</evidence>
<accession>A0ABY1BDF8</accession>
<dbReference type="PROSITE" id="PS00409">
    <property type="entry name" value="PROKAR_NTER_METHYL"/>
    <property type="match status" value="1"/>
</dbReference>
<dbReference type="Proteomes" id="UP000198512">
    <property type="component" value="Unassembled WGS sequence"/>
</dbReference>
<evidence type="ECO:0000313" key="1">
    <source>
        <dbReference type="EMBL" id="SEQ59615.1"/>
    </source>
</evidence>
<organism evidence="1 2">
    <name type="scientific">Pseudomonas cuatrocienegasensis</name>
    <dbReference type="NCBI Taxonomy" id="543360"/>
    <lineage>
        <taxon>Bacteria</taxon>
        <taxon>Pseudomonadati</taxon>
        <taxon>Pseudomonadota</taxon>
        <taxon>Gammaproteobacteria</taxon>
        <taxon>Pseudomonadales</taxon>
        <taxon>Pseudomonadaceae</taxon>
        <taxon>Pseudomonas</taxon>
    </lineage>
</organism>
<dbReference type="Pfam" id="PF07963">
    <property type="entry name" value="N_methyl"/>
    <property type="match status" value="1"/>
</dbReference>
<protein>
    <submittedName>
        <fullName evidence="1">General secretion pathway protein J</fullName>
    </submittedName>
</protein>